<accession>A0A1F5P1L8</accession>
<organism evidence="2 3">
    <name type="scientific">Candidatus Doudnabacteria bacterium RIFCSPHIGHO2_01_FULL_49_9</name>
    <dbReference type="NCBI Taxonomy" id="1817827"/>
    <lineage>
        <taxon>Bacteria</taxon>
        <taxon>Candidatus Doudnaibacteriota</taxon>
    </lineage>
</organism>
<evidence type="ECO:0000313" key="2">
    <source>
        <dbReference type="EMBL" id="OGE83799.1"/>
    </source>
</evidence>
<dbReference type="PANTHER" id="PTHR40084:SF1">
    <property type="entry name" value="PHOSPHOTRANSFERASE"/>
    <property type="match status" value="1"/>
</dbReference>
<protein>
    <recommendedName>
        <fullName evidence="4">DNA helicase UvrD</fullName>
    </recommendedName>
</protein>
<proteinExistence type="predicted"/>
<evidence type="ECO:0008006" key="4">
    <source>
        <dbReference type="Google" id="ProtNLM"/>
    </source>
</evidence>
<reference evidence="2 3" key="1">
    <citation type="journal article" date="2016" name="Nat. Commun.">
        <title>Thousands of microbial genomes shed light on interconnected biogeochemical processes in an aquifer system.</title>
        <authorList>
            <person name="Anantharaman K."/>
            <person name="Brown C.T."/>
            <person name="Hug L.A."/>
            <person name="Sharon I."/>
            <person name="Castelle C.J."/>
            <person name="Probst A.J."/>
            <person name="Thomas B.C."/>
            <person name="Singh A."/>
            <person name="Wilkins M.J."/>
            <person name="Karaoz U."/>
            <person name="Brodie E.L."/>
            <person name="Williams K.H."/>
            <person name="Hubbard S.S."/>
            <person name="Banfield J.F."/>
        </authorList>
    </citation>
    <scope>NUCLEOTIDE SEQUENCE [LARGE SCALE GENOMIC DNA]</scope>
</reference>
<sequence>MRVISDVHIHSRYSRACSRDLNPENLDKWGRIKGVNLLGTGDFTHPAWRAELKEKLDPAEAGFYKLRSPSPHSSPIKGEEEKRNFPPLDGEGKGGVRFVLSSEVACIYSQGAKKMRRVHYVILLPSFAAVEKFTSSLEKRGGKLASDGRPILGMNSVEILKYLLDADEKALMIPAHAWTPYFGIFGSKSGFDSIEECFGDFSKYIYAFETGLSSDPEMNWRFSGTDKYSIISASDAHSLPRIGREATVMEIPERELSYHEYFRILKDKDRARFKATIEYFPEEGKYHLDGHGPCGVSFTPAQTKRAGGRCPKCGRLLVVGVVSRVNDLADRKEGFVPETAVPQKHLVPLEEVLADCFDVGSKSKKIQDIYWSLINLAGNEFNVILDMPIPELKKVAGELVAEAVRRVREEQVIKIPGYDGVYGIIKVFKDGERDKFVNNSQKSLF</sequence>
<dbReference type="InterPro" id="IPR016195">
    <property type="entry name" value="Pol/histidinol_Pase-like"/>
</dbReference>
<dbReference type="CDD" id="cd19067">
    <property type="entry name" value="PfuEndoQ-like"/>
    <property type="match status" value="1"/>
</dbReference>
<feature type="compositionally biased region" description="Basic and acidic residues" evidence="1">
    <location>
        <begin position="77"/>
        <end position="86"/>
    </location>
</feature>
<feature type="region of interest" description="Disordered" evidence="1">
    <location>
        <begin position="66"/>
        <end position="86"/>
    </location>
</feature>
<dbReference type="Proteomes" id="UP000176339">
    <property type="component" value="Unassembled WGS sequence"/>
</dbReference>
<evidence type="ECO:0000313" key="3">
    <source>
        <dbReference type="Proteomes" id="UP000176339"/>
    </source>
</evidence>
<dbReference type="PANTHER" id="PTHR40084">
    <property type="entry name" value="PHOSPHOHYDROLASE, PHP FAMILY"/>
    <property type="match status" value="1"/>
</dbReference>
<comment type="caution">
    <text evidence="2">The sequence shown here is derived from an EMBL/GenBank/DDBJ whole genome shotgun (WGS) entry which is preliminary data.</text>
</comment>
<dbReference type="Gene3D" id="3.20.20.140">
    <property type="entry name" value="Metal-dependent hydrolases"/>
    <property type="match status" value="1"/>
</dbReference>
<evidence type="ECO:0000256" key="1">
    <source>
        <dbReference type="SAM" id="MobiDB-lite"/>
    </source>
</evidence>
<gene>
    <name evidence="2" type="ORF">A2846_00130</name>
</gene>
<dbReference type="AlphaFoldDB" id="A0A1F5P1L8"/>
<dbReference type="SUPFAM" id="SSF89550">
    <property type="entry name" value="PHP domain-like"/>
    <property type="match status" value="1"/>
</dbReference>
<dbReference type="EMBL" id="MFEN01000036">
    <property type="protein sequence ID" value="OGE83799.1"/>
    <property type="molecule type" value="Genomic_DNA"/>
</dbReference>
<name>A0A1F5P1L8_9BACT</name>